<evidence type="ECO:0000256" key="1">
    <source>
        <dbReference type="ARBA" id="ARBA00001971"/>
    </source>
</evidence>
<dbReference type="PRINTS" id="PR00385">
    <property type="entry name" value="P450"/>
</dbReference>
<evidence type="ECO:0000256" key="3">
    <source>
        <dbReference type="ARBA" id="ARBA00022723"/>
    </source>
</evidence>
<dbReference type="PANTHER" id="PTHR24305:SF172">
    <property type="entry name" value="P450, PUTATIVE (EUROFUNG)-RELATED"/>
    <property type="match status" value="1"/>
</dbReference>
<evidence type="ECO:0000256" key="4">
    <source>
        <dbReference type="ARBA" id="ARBA00023004"/>
    </source>
</evidence>
<keyword evidence="2 5" id="KW-0349">Heme</keyword>
<dbReference type="PRINTS" id="PR00463">
    <property type="entry name" value="EP450I"/>
</dbReference>
<dbReference type="SUPFAM" id="SSF48264">
    <property type="entry name" value="Cytochrome P450"/>
    <property type="match status" value="1"/>
</dbReference>
<dbReference type="Pfam" id="PF00067">
    <property type="entry name" value="p450"/>
    <property type="match status" value="1"/>
</dbReference>
<keyword evidence="4 5" id="KW-0408">Iron</keyword>
<evidence type="ECO:0000256" key="5">
    <source>
        <dbReference type="RuleBase" id="RU000461"/>
    </source>
</evidence>
<dbReference type="InterPro" id="IPR050121">
    <property type="entry name" value="Cytochrome_P450_monoxygenase"/>
</dbReference>
<gene>
    <name evidence="6" type="ORF">QQX98_007651</name>
</gene>
<evidence type="ECO:0008006" key="8">
    <source>
        <dbReference type="Google" id="ProtNLM"/>
    </source>
</evidence>
<keyword evidence="5" id="KW-0503">Monooxygenase</keyword>
<evidence type="ECO:0000313" key="6">
    <source>
        <dbReference type="EMBL" id="KAK7413503.1"/>
    </source>
</evidence>
<dbReference type="EMBL" id="JAZAVJ010000128">
    <property type="protein sequence ID" value="KAK7413503.1"/>
    <property type="molecule type" value="Genomic_DNA"/>
</dbReference>
<accession>A0ABR1GXF5</accession>
<keyword evidence="7" id="KW-1185">Reference proteome</keyword>
<reference evidence="6 7" key="1">
    <citation type="journal article" date="2025" name="Microbiol. Resour. Announc.">
        <title>Draft genome sequences for Neonectria magnoliae and Neonectria punicea, canker pathogens of Liriodendron tulipifera and Acer saccharum in West Virginia.</title>
        <authorList>
            <person name="Petronek H.M."/>
            <person name="Kasson M.T."/>
            <person name="Metheny A.M."/>
            <person name="Stauder C.M."/>
            <person name="Lovett B."/>
            <person name="Lynch S.C."/>
            <person name="Garnas J.R."/>
            <person name="Kasson L.R."/>
            <person name="Stajich J.E."/>
        </authorList>
    </citation>
    <scope>NUCLEOTIDE SEQUENCE [LARGE SCALE GENOMIC DNA]</scope>
    <source>
        <strain evidence="6 7">NRRL 64653</strain>
    </source>
</reference>
<comment type="caution">
    <text evidence="6">The sequence shown here is derived from an EMBL/GenBank/DDBJ whole genome shotgun (WGS) entry which is preliminary data.</text>
</comment>
<dbReference type="InterPro" id="IPR002401">
    <property type="entry name" value="Cyt_P450_E_grp-I"/>
</dbReference>
<comment type="similarity">
    <text evidence="5">Belongs to the cytochrome P450 family.</text>
</comment>
<protein>
    <recommendedName>
        <fullName evidence="8">Cytochrome P450</fullName>
    </recommendedName>
</protein>
<evidence type="ECO:0000313" key="7">
    <source>
        <dbReference type="Proteomes" id="UP001498476"/>
    </source>
</evidence>
<proteinExistence type="inferred from homology"/>
<keyword evidence="3 5" id="KW-0479">Metal-binding</keyword>
<dbReference type="InterPro" id="IPR017972">
    <property type="entry name" value="Cyt_P450_CS"/>
</dbReference>
<dbReference type="Proteomes" id="UP001498476">
    <property type="component" value="Unassembled WGS sequence"/>
</dbReference>
<sequence>MLVAVFAVLFAWATFMIGRPIVRYLQDPKGLRRYPCQNLLSGISALAYGWEVGRSHRLFHTQRLHEQLVKNPVVRVGPNWLSFGRAAAAKDIYGFSSPCNKGGIYHSLQGGVGESLILTLDRGFHSMRRRMVANSYAPNKIELWEPRVADSTRVLVSKLDAMCTAAPTTPLTGVIPQEELTFNAEPWSMLYGFECAIKIGLSLDPGFLAQGSDIVEVTRPDGRKENAHVIDCMHSSSRAASSLVWDTANFPLLKKMTTKFSPWYASQWHNASNWGIFIEQITRERLELSDTGEDFEDLTQLMIRDRKGEEAEISHIDRITEVHQIVNGGGDGPAISLINTLYYLLKHPETMAKLRAELDASLTPEDTVAPWSKVKKMPYLRACIDESMRLSPPVATDLLRTTPPDRPCTIAGEVVPPNTNVSISAYTAHRDPDIFPEPEAFIPERWLMTGDDRLRRMLEVYIPFSAGSRACIGRSVALLMQVVYIATVLYRYDFALPSPDWEMKWVDYFNLWPVELPLKIWRRRVDKLSA</sequence>
<dbReference type="InterPro" id="IPR001128">
    <property type="entry name" value="Cyt_P450"/>
</dbReference>
<dbReference type="InterPro" id="IPR036396">
    <property type="entry name" value="Cyt_P450_sf"/>
</dbReference>
<keyword evidence="5" id="KW-0560">Oxidoreductase</keyword>
<dbReference type="PROSITE" id="PS00086">
    <property type="entry name" value="CYTOCHROME_P450"/>
    <property type="match status" value="1"/>
</dbReference>
<dbReference type="Gene3D" id="1.10.630.10">
    <property type="entry name" value="Cytochrome P450"/>
    <property type="match status" value="1"/>
</dbReference>
<organism evidence="6 7">
    <name type="scientific">Neonectria punicea</name>
    <dbReference type="NCBI Taxonomy" id="979145"/>
    <lineage>
        <taxon>Eukaryota</taxon>
        <taxon>Fungi</taxon>
        <taxon>Dikarya</taxon>
        <taxon>Ascomycota</taxon>
        <taxon>Pezizomycotina</taxon>
        <taxon>Sordariomycetes</taxon>
        <taxon>Hypocreomycetidae</taxon>
        <taxon>Hypocreales</taxon>
        <taxon>Nectriaceae</taxon>
        <taxon>Neonectria</taxon>
    </lineage>
</organism>
<name>A0ABR1GXF5_9HYPO</name>
<comment type="cofactor">
    <cofactor evidence="1">
        <name>heme</name>
        <dbReference type="ChEBI" id="CHEBI:30413"/>
    </cofactor>
</comment>
<dbReference type="PANTHER" id="PTHR24305">
    <property type="entry name" value="CYTOCHROME P450"/>
    <property type="match status" value="1"/>
</dbReference>
<evidence type="ECO:0000256" key="2">
    <source>
        <dbReference type="ARBA" id="ARBA00022617"/>
    </source>
</evidence>